<name>A0A7I5EDG3_HAECO</name>
<organism evidence="2 3">
    <name type="scientific">Haemonchus contortus</name>
    <name type="common">Barber pole worm</name>
    <dbReference type="NCBI Taxonomy" id="6289"/>
    <lineage>
        <taxon>Eukaryota</taxon>
        <taxon>Metazoa</taxon>
        <taxon>Ecdysozoa</taxon>
        <taxon>Nematoda</taxon>
        <taxon>Chromadorea</taxon>
        <taxon>Rhabditida</taxon>
        <taxon>Rhabditina</taxon>
        <taxon>Rhabditomorpha</taxon>
        <taxon>Strongyloidea</taxon>
        <taxon>Trichostrongylidae</taxon>
        <taxon>Haemonchus</taxon>
    </lineage>
</organism>
<evidence type="ECO:0000313" key="3">
    <source>
        <dbReference type="WBParaSite" id="HCON_00163470-00001"/>
    </source>
</evidence>
<feature type="region of interest" description="Disordered" evidence="1">
    <location>
        <begin position="1"/>
        <end position="70"/>
    </location>
</feature>
<reference evidence="3" key="1">
    <citation type="submission" date="2020-12" db="UniProtKB">
        <authorList>
            <consortium name="WormBaseParasite"/>
        </authorList>
    </citation>
    <scope>IDENTIFICATION</scope>
    <source>
        <strain evidence="3">MHco3</strain>
    </source>
</reference>
<proteinExistence type="predicted"/>
<evidence type="ECO:0000313" key="2">
    <source>
        <dbReference type="Proteomes" id="UP000025227"/>
    </source>
</evidence>
<sequence length="109" mass="12087">MCVRKKKLKDSETKGRTDLSGRPSQTPQTPLPPPAPTKTLTEEGGSIRQEGKSSDIQAKGENFSGMGSSKKGQRLLLSTISLERLLFSRVEEKDTYCFLRSLRYPVVSI</sequence>
<protein>
    <submittedName>
        <fullName evidence="3">Uncharacterized protein</fullName>
    </submittedName>
</protein>
<accession>A0A7I5EDG3</accession>
<dbReference type="Proteomes" id="UP000025227">
    <property type="component" value="Unplaced"/>
</dbReference>
<keyword evidence="2" id="KW-1185">Reference proteome</keyword>
<feature type="compositionally biased region" description="Basic and acidic residues" evidence="1">
    <location>
        <begin position="9"/>
        <end position="19"/>
    </location>
</feature>
<evidence type="ECO:0000256" key="1">
    <source>
        <dbReference type="SAM" id="MobiDB-lite"/>
    </source>
</evidence>
<dbReference type="AlphaFoldDB" id="A0A7I5EDG3"/>
<dbReference type="WBParaSite" id="HCON_00163470-00001">
    <property type="protein sequence ID" value="HCON_00163470-00001"/>
    <property type="gene ID" value="HCON_00163470"/>
</dbReference>